<dbReference type="AlphaFoldDB" id="U7TW83"/>
<dbReference type="InterPro" id="IPR041685">
    <property type="entry name" value="AAA_GajA/Old/RecF-like"/>
</dbReference>
<reference evidence="2" key="1">
    <citation type="submission" date="2013-10" db="EMBL/GenBank/DDBJ databases">
        <title>The Genome Sequence of Fusobacterium nucleatum CTI-6.</title>
        <authorList>
            <consortium name="The Broad Institute Genomics Platform"/>
            <person name="Earl A."/>
            <person name="Ward D."/>
            <person name="Feldgarden M."/>
            <person name="Gevers D."/>
            <person name="Kostic A."/>
            <person name="Garrett W."/>
            <person name="Young S.K."/>
            <person name="Zeng Q."/>
            <person name="Gargeya S."/>
            <person name="Fitzgerald M."/>
            <person name="Abouelleil A."/>
            <person name="Alvarado L."/>
            <person name="Berlin A.M."/>
            <person name="Chapman S.B."/>
            <person name="Gainer-Dewar J."/>
            <person name="Goldberg J."/>
            <person name="Gnerre S."/>
            <person name="Griggs A."/>
            <person name="Gujja S."/>
            <person name="Hansen M."/>
            <person name="Howarth C."/>
            <person name="Imamovic A."/>
            <person name="Ireland A."/>
            <person name="Larimer J."/>
            <person name="McCowan C."/>
            <person name="Murphy C."/>
            <person name="Pearson M."/>
            <person name="Poon T.W."/>
            <person name="Priest M."/>
            <person name="Roberts A."/>
            <person name="Saif S."/>
            <person name="Shea T."/>
            <person name="Sykes S."/>
            <person name="Wortman J."/>
            <person name="Nusbaum C."/>
            <person name="Birren B."/>
        </authorList>
    </citation>
    <scope>NUCLEOTIDE SEQUENCE [LARGE SCALE GENOMIC DNA]</scope>
    <source>
        <strain evidence="2">CTI-6</strain>
    </source>
</reference>
<dbReference type="PANTHER" id="PTHR43581">
    <property type="entry name" value="ATP/GTP PHOSPHATASE"/>
    <property type="match status" value="1"/>
</dbReference>
<comment type="caution">
    <text evidence="2">The sequence shown here is derived from an EMBL/GenBank/DDBJ whole genome shotgun (WGS) entry which is preliminary data.</text>
</comment>
<dbReference type="PANTHER" id="PTHR43581:SF2">
    <property type="entry name" value="EXCINUCLEASE ATPASE SUBUNIT"/>
    <property type="match status" value="1"/>
</dbReference>
<sequence length="458" mass="54398">MLIEKFKIVKLFNYTDFEYNFKNKDTIFIGENGTGKTTILSIFYHVLSMNIKELLKYEFRKIIIKYKGKKDITIAYDELEKYYENYNNFFDKSYLNSHIGKKIIEIISKNSEKFKFDDSNQDLDFNLNLAIKLIKNEKIKVPVGFIREILRYFEYQKKFKNVDDYINITSIILEGYRILYFPTYRRIEEDLEDINIYDIDDDESYSTSIFKKRISRSQNNHIGELIQFGMKDVQITIDNLLDTIKKQSIDSFNKMTGELLSQYVRDDLEHHQDIETLTDNEIRIALSRAGINDDLKNNILNKFSKNKFKDNNYLSNFILNLVEKNKILEPIDKKIKDFEENCNKYLYNKKFIYDPSAVTLEILNPEQNRKIEISHLSSGEKQIISTFSKIYLEENKNLIVLFDEPELSLSIEWQKDFIYDIARSDNCKFSISVTHSPFIFEKLLKNTTSLNKYLSKKG</sequence>
<dbReference type="EMBL" id="AXNV01000010">
    <property type="protein sequence ID" value="ERT47701.1"/>
    <property type="molecule type" value="Genomic_DNA"/>
</dbReference>
<accession>U7TW83</accession>
<evidence type="ECO:0000259" key="1">
    <source>
        <dbReference type="Pfam" id="PF13175"/>
    </source>
</evidence>
<dbReference type="PATRIC" id="fig|1316587.3.peg.1254"/>
<dbReference type="SUPFAM" id="SSF52540">
    <property type="entry name" value="P-loop containing nucleoside triphosphate hydrolases"/>
    <property type="match status" value="1"/>
</dbReference>
<gene>
    <name evidence="2" type="ORF">HMPREF1767_01262</name>
</gene>
<proteinExistence type="predicted"/>
<protein>
    <recommendedName>
        <fullName evidence="1">Endonuclease GajA/Old nuclease/RecF-like AAA domain-containing protein</fullName>
    </recommendedName>
</protein>
<dbReference type="Pfam" id="PF13175">
    <property type="entry name" value="AAA_15"/>
    <property type="match status" value="1"/>
</dbReference>
<feature type="domain" description="Endonuclease GajA/Old nuclease/RecF-like AAA" evidence="1">
    <location>
        <begin position="1"/>
        <end position="439"/>
    </location>
</feature>
<dbReference type="Gene3D" id="3.40.50.300">
    <property type="entry name" value="P-loop containing nucleotide triphosphate hydrolases"/>
    <property type="match status" value="2"/>
</dbReference>
<dbReference type="InterPro" id="IPR027417">
    <property type="entry name" value="P-loop_NTPase"/>
</dbReference>
<evidence type="ECO:0000313" key="2">
    <source>
        <dbReference type="EMBL" id="ERT47701.1"/>
    </source>
</evidence>
<name>U7TW83_FUSNU</name>
<dbReference type="InterPro" id="IPR051396">
    <property type="entry name" value="Bact_Antivir_Def_Nuclease"/>
</dbReference>
<organism evidence="2">
    <name type="scientific">Fusobacterium nucleatum CTI-6</name>
    <dbReference type="NCBI Taxonomy" id="1316587"/>
    <lineage>
        <taxon>Bacteria</taxon>
        <taxon>Fusobacteriati</taxon>
        <taxon>Fusobacteriota</taxon>
        <taxon>Fusobacteriia</taxon>
        <taxon>Fusobacteriales</taxon>
        <taxon>Fusobacteriaceae</taxon>
        <taxon>Fusobacterium</taxon>
    </lineage>
</organism>